<accession>A0A4U6WCP9</accession>
<gene>
    <name evidence="1" type="ORF">SEVIR_2G383100v2</name>
</gene>
<dbReference type="Gramene" id="TKW35577">
    <property type="protein sequence ID" value="TKW35577"/>
    <property type="gene ID" value="SEVIR_2G383100v2"/>
</dbReference>
<protein>
    <submittedName>
        <fullName evidence="1">Uncharacterized protein</fullName>
    </submittedName>
</protein>
<dbReference type="Proteomes" id="UP000298652">
    <property type="component" value="Chromosome 2"/>
</dbReference>
<sequence length="178" mass="20456">MRGRWEEGGAHGPAKQRLAVGRACGGGGKDEVGGEEKRSMLWFVASRYRRSLSGMLMLARETSPSNCKQTKTYVRIRLSCVNTIGLRITYNGASRSYRRKVQDSPDSIVYIVSDIIFCPCRWKEKKERICFARSTILTYYTQDDHIGKDYLGFIHPQNTQLLYYMRNHSFAIPIYTHS</sequence>
<dbReference type="EMBL" id="CM016553">
    <property type="protein sequence ID" value="TKW35577.1"/>
    <property type="molecule type" value="Genomic_DNA"/>
</dbReference>
<organism evidence="1 2">
    <name type="scientific">Setaria viridis</name>
    <name type="common">Green bristlegrass</name>
    <name type="synonym">Setaria italica subsp. viridis</name>
    <dbReference type="NCBI Taxonomy" id="4556"/>
    <lineage>
        <taxon>Eukaryota</taxon>
        <taxon>Viridiplantae</taxon>
        <taxon>Streptophyta</taxon>
        <taxon>Embryophyta</taxon>
        <taxon>Tracheophyta</taxon>
        <taxon>Spermatophyta</taxon>
        <taxon>Magnoliopsida</taxon>
        <taxon>Liliopsida</taxon>
        <taxon>Poales</taxon>
        <taxon>Poaceae</taxon>
        <taxon>PACMAD clade</taxon>
        <taxon>Panicoideae</taxon>
        <taxon>Panicodae</taxon>
        <taxon>Paniceae</taxon>
        <taxon>Cenchrinae</taxon>
        <taxon>Setaria</taxon>
    </lineage>
</organism>
<dbReference type="AlphaFoldDB" id="A0A4U6WCP9"/>
<reference evidence="1" key="1">
    <citation type="submission" date="2019-03" db="EMBL/GenBank/DDBJ databases">
        <title>WGS assembly of Setaria viridis.</title>
        <authorList>
            <person name="Huang P."/>
            <person name="Jenkins J."/>
            <person name="Grimwood J."/>
            <person name="Barry K."/>
            <person name="Healey A."/>
            <person name="Mamidi S."/>
            <person name="Sreedasyam A."/>
            <person name="Shu S."/>
            <person name="Feldman M."/>
            <person name="Wu J."/>
            <person name="Yu Y."/>
            <person name="Chen C."/>
            <person name="Johnson J."/>
            <person name="Rokhsar D."/>
            <person name="Baxter I."/>
            <person name="Schmutz J."/>
            <person name="Brutnell T."/>
            <person name="Kellogg E."/>
        </authorList>
    </citation>
    <scope>NUCLEOTIDE SEQUENCE [LARGE SCALE GENOMIC DNA]</scope>
</reference>
<proteinExistence type="predicted"/>
<name>A0A4U6WCP9_SETVI</name>
<evidence type="ECO:0000313" key="1">
    <source>
        <dbReference type="EMBL" id="TKW35577.1"/>
    </source>
</evidence>
<evidence type="ECO:0000313" key="2">
    <source>
        <dbReference type="Proteomes" id="UP000298652"/>
    </source>
</evidence>
<keyword evidence="2" id="KW-1185">Reference proteome</keyword>